<dbReference type="SUPFAM" id="SSF51735">
    <property type="entry name" value="NAD(P)-binding Rossmann-fold domains"/>
    <property type="match status" value="1"/>
</dbReference>
<dbReference type="InterPro" id="IPR036291">
    <property type="entry name" value="NAD(P)-bd_dom_sf"/>
</dbReference>
<dbReference type="GO" id="GO:0016491">
    <property type="term" value="F:oxidoreductase activity"/>
    <property type="evidence" value="ECO:0007669"/>
    <property type="project" value="InterPro"/>
</dbReference>
<dbReference type="Gene3D" id="3.90.180.10">
    <property type="entry name" value="Medium-chain alcohol dehydrogenases, catalytic domain"/>
    <property type="match status" value="1"/>
</dbReference>
<dbReference type="InterPro" id="IPR013149">
    <property type="entry name" value="ADH-like_C"/>
</dbReference>
<gene>
    <name evidence="3" type="ORF">LQ384_26205</name>
</gene>
<dbReference type="AlphaFoldDB" id="A0AAW4XN02"/>
<dbReference type="Gene3D" id="3.40.50.720">
    <property type="entry name" value="NAD(P)-binding Rossmann-like Domain"/>
    <property type="match status" value="1"/>
</dbReference>
<dbReference type="Pfam" id="PF00107">
    <property type="entry name" value="ADH_zinc_N"/>
    <property type="match status" value="1"/>
</dbReference>
<feature type="domain" description="Enoyl reductase (ER)" evidence="2">
    <location>
        <begin position="6"/>
        <end position="313"/>
    </location>
</feature>
<dbReference type="RefSeq" id="WP_230792561.1">
    <property type="nucleotide sequence ID" value="NZ_JAJNCO010000024.1"/>
</dbReference>
<dbReference type="PANTHER" id="PTHR44154">
    <property type="entry name" value="QUINONE OXIDOREDUCTASE"/>
    <property type="match status" value="1"/>
</dbReference>
<reference evidence="3" key="1">
    <citation type="submission" date="2021-11" db="EMBL/GenBank/DDBJ databases">
        <title>Development of a sustainable strategy for remediation of hydrocarbon-contaminated territories based on the waste exchange concept.</title>
        <authorList>
            <person name="Elkin A."/>
        </authorList>
    </citation>
    <scope>NUCLEOTIDE SEQUENCE</scope>
    <source>
        <strain evidence="3">IEGM 757</strain>
    </source>
</reference>
<dbReference type="SMART" id="SM00829">
    <property type="entry name" value="PKS_ER"/>
    <property type="match status" value="1"/>
</dbReference>
<dbReference type="Pfam" id="PF08240">
    <property type="entry name" value="ADH_N"/>
    <property type="match status" value="1"/>
</dbReference>
<dbReference type="InterPro" id="IPR020843">
    <property type="entry name" value="ER"/>
</dbReference>
<protein>
    <submittedName>
        <fullName evidence="3">Zinc-dependent alcohol dehydrogenase family protein</fullName>
    </submittedName>
</protein>
<dbReference type="CDD" id="cd08268">
    <property type="entry name" value="MDR2"/>
    <property type="match status" value="1"/>
</dbReference>
<proteinExistence type="predicted"/>
<dbReference type="InterPro" id="IPR013154">
    <property type="entry name" value="ADH-like_N"/>
</dbReference>
<dbReference type="SUPFAM" id="SSF50129">
    <property type="entry name" value="GroES-like"/>
    <property type="match status" value="1"/>
</dbReference>
<accession>A0AAW4XN02</accession>
<keyword evidence="1" id="KW-0521">NADP</keyword>
<evidence type="ECO:0000313" key="4">
    <source>
        <dbReference type="Proteomes" id="UP001198630"/>
    </source>
</evidence>
<dbReference type="PANTHER" id="PTHR44154:SF1">
    <property type="entry name" value="QUINONE OXIDOREDUCTASE"/>
    <property type="match status" value="1"/>
</dbReference>
<dbReference type="InterPro" id="IPR011032">
    <property type="entry name" value="GroES-like_sf"/>
</dbReference>
<dbReference type="Proteomes" id="UP001198630">
    <property type="component" value="Unassembled WGS sequence"/>
</dbReference>
<evidence type="ECO:0000256" key="1">
    <source>
        <dbReference type="ARBA" id="ARBA00022857"/>
    </source>
</evidence>
<name>A0AAW4XN02_RHORH</name>
<evidence type="ECO:0000259" key="2">
    <source>
        <dbReference type="SMART" id="SM00829"/>
    </source>
</evidence>
<sequence>MIDRFGDPGGMSVVEMPSPLPPPNHVLIRTEAIGVGGVDAVIRRGSLGTGFAVGMIPGSEVAGTVIAVGPGVDPDWVGCQVWAFTGTDGAYAEQALARVSELVPIPERLSPVDAVTLGSAATVAHFALAHAHFAPGESVLVRGAAGSIGIATVELAARDGADVVAVTTSSAERGEKLRKFGATHVLDRSGQGGPKAPEGYDVIIDIVGGADVPMFIDRLAPNGRMVLVGAVAGFPPVDFGMRLMEAFQQSRTFATFSLASVSSEARNTIRTKQFEAAVRGELHPVVHAVMPLEQAAEAHHQMDLGTVFGRIVLTV</sequence>
<evidence type="ECO:0000313" key="3">
    <source>
        <dbReference type="EMBL" id="MCD2114601.1"/>
    </source>
</evidence>
<comment type="caution">
    <text evidence="3">The sequence shown here is derived from an EMBL/GenBank/DDBJ whole genome shotgun (WGS) entry which is preliminary data.</text>
</comment>
<dbReference type="EMBL" id="JAJNCO010000024">
    <property type="protein sequence ID" value="MCD2114601.1"/>
    <property type="molecule type" value="Genomic_DNA"/>
</dbReference>
<organism evidence="3 4">
    <name type="scientific">Rhodococcus rhodochrous</name>
    <dbReference type="NCBI Taxonomy" id="1829"/>
    <lineage>
        <taxon>Bacteria</taxon>
        <taxon>Bacillati</taxon>
        <taxon>Actinomycetota</taxon>
        <taxon>Actinomycetes</taxon>
        <taxon>Mycobacteriales</taxon>
        <taxon>Nocardiaceae</taxon>
        <taxon>Rhodococcus</taxon>
    </lineage>
</organism>
<dbReference type="InterPro" id="IPR051603">
    <property type="entry name" value="Zinc-ADH_QOR/CCCR"/>
</dbReference>